<reference evidence="1" key="1">
    <citation type="submission" date="2024-08" db="EMBL/GenBank/DDBJ databases">
        <title>Lentilactobacillus sp. nov., isolated from tree bark.</title>
        <authorList>
            <person name="Phuengjayaem S."/>
            <person name="Tanasupawat S."/>
        </authorList>
    </citation>
    <scope>NUCLEOTIDE SEQUENCE</scope>
    <source>
        <strain evidence="1">SPB1-3</strain>
    </source>
</reference>
<evidence type="ECO:0000313" key="2">
    <source>
        <dbReference type="Proteomes" id="UP001149860"/>
    </source>
</evidence>
<name>A0ACD5DH30_9LACO</name>
<proteinExistence type="predicted"/>
<dbReference type="EMBL" id="CP168151">
    <property type="protein sequence ID" value="XFD40531.1"/>
    <property type="molecule type" value="Genomic_DNA"/>
</dbReference>
<keyword evidence="2" id="KW-1185">Reference proteome</keyword>
<evidence type="ECO:0000313" key="1">
    <source>
        <dbReference type="EMBL" id="XFD40531.1"/>
    </source>
</evidence>
<organism evidence="1 2">
    <name type="scientific">Lentilactobacillus terminaliae</name>
    <dbReference type="NCBI Taxonomy" id="3003483"/>
    <lineage>
        <taxon>Bacteria</taxon>
        <taxon>Bacillati</taxon>
        <taxon>Bacillota</taxon>
        <taxon>Bacilli</taxon>
        <taxon>Lactobacillales</taxon>
        <taxon>Lactobacillaceae</taxon>
        <taxon>Lentilactobacillus</taxon>
    </lineage>
</organism>
<sequence length="211" mass="23675">MNKTNYRNQKIVIYISLVIFLILAWMVVGHFSPLQHTDEQVQAWIRSGINPTQTSIMIHVTNLMGSKSSLVIILVIIVGLLAFKQLGAALFVTVNSMLLSYPMNVGLKLLINRPRPSIHHLVTVHSTSFPSGHAMISIMLAGSLIILINNHWRRNIATMTAVLLLSLFILIIGYSRVYLGVHYPSDVLAGYCVGLLTINLVYILFKRWQIL</sequence>
<dbReference type="Proteomes" id="UP001149860">
    <property type="component" value="Chromosome"/>
</dbReference>
<protein>
    <submittedName>
        <fullName evidence="1">Phosphatase PAP2 family protein</fullName>
    </submittedName>
</protein>
<gene>
    <name evidence="1" type="ORF">O0236_004305</name>
</gene>
<accession>A0ACD5DH30</accession>